<comment type="similarity">
    <text evidence="3 17">Belongs to the complex I subunit 4 family.</text>
</comment>
<keyword evidence="12 17" id="KW-0520">NAD</keyword>
<keyword evidence="7 17" id="KW-0679">Respiratory chain</keyword>
<dbReference type="EC" id="7.1.1.2" evidence="4 17"/>
<keyword evidence="15 17" id="KW-0472">Membrane</keyword>
<dbReference type="GO" id="GO:0042773">
    <property type="term" value="P:ATP synthesis coupled electron transport"/>
    <property type="evidence" value="ECO:0007669"/>
    <property type="project" value="InterPro"/>
</dbReference>
<dbReference type="InterPro" id="IPR001750">
    <property type="entry name" value="ND/Mrp_TM"/>
</dbReference>
<dbReference type="GO" id="GO:0015990">
    <property type="term" value="P:electron transport coupled proton transport"/>
    <property type="evidence" value="ECO:0007669"/>
    <property type="project" value="TreeGrafter"/>
</dbReference>
<dbReference type="PANTHER" id="PTHR43507">
    <property type="entry name" value="NADH-UBIQUINONE OXIDOREDUCTASE CHAIN 4"/>
    <property type="match status" value="1"/>
</dbReference>
<dbReference type="AlphaFoldDB" id="Q0ZD10"/>
<feature type="transmembrane region" description="Helical" evidence="17">
    <location>
        <begin position="7"/>
        <end position="34"/>
    </location>
</feature>
<evidence type="ECO:0000256" key="17">
    <source>
        <dbReference type="RuleBase" id="RU003297"/>
    </source>
</evidence>
<dbReference type="PANTHER" id="PTHR43507:SF20">
    <property type="entry name" value="NADH-UBIQUINONE OXIDOREDUCTASE CHAIN 4"/>
    <property type="match status" value="1"/>
</dbReference>
<dbReference type="GO" id="GO:0048039">
    <property type="term" value="F:ubiquinone binding"/>
    <property type="evidence" value="ECO:0007669"/>
    <property type="project" value="TreeGrafter"/>
</dbReference>
<feature type="transmembrane region" description="Helical" evidence="17">
    <location>
        <begin position="368"/>
        <end position="389"/>
    </location>
</feature>
<sequence>MLKLFMMLLFFLPLLMLDWGVLMGSFFLIVFIFMLSFSGENFISNLGYVFGMDIYSWLLSVLTCWILPLMLMSSIQLSVLKKNYIFFMFLLILMELVLLFTFSTTNMIFFYISFESSLIPIFILIFGWGYQPERFQAGLYMLFYTLFASLPLLALIVSLGGDEGSYNFFLLMGNYYDFNLYIYVFFLLAFMVKLPIFMFHLWLPKAHVEAPVSGSMVLAAIMLKLGGYGLFKFLGLMQDLNMNYLYGWFSIGLIGSSLLAILCLLQSDLKSLIAYSSVVHMGMVLVGLTSMSIFGLEGAFLVMVGHGLCSSGLFSLVNMIYERSGSRSFLVNKGLLLLMPSMSLWWFLLLSSNMSAPPSLNLFGEINLLISILGVSVFGILGVSFILFFSGGYNLYMYSASQHGKFYSSFFSIFESKILEYHTLFLHWFPLNYLFLGILFFYLYS</sequence>
<evidence type="ECO:0000256" key="4">
    <source>
        <dbReference type="ARBA" id="ARBA00012944"/>
    </source>
</evidence>
<keyword evidence="10 17" id="KW-0249">Electron transport</keyword>
<geneLocation type="mitochondrion" evidence="20"/>
<protein>
    <recommendedName>
        <fullName evidence="5 17">NADH-ubiquinone oxidoreductase chain 4</fullName>
        <ecNumber evidence="4 17">7.1.1.2</ecNumber>
    </recommendedName>
</protein>
<dbReference type="GO" id="GO:0008137">
    <property type="term" value="F:NADH dehydrogenase (ubiquinone) activity"/>
    <property type="evidence" value="ECO:0007669"/>
    <property type="project" value="UniProtKB-UniRule"/>
</dbReference>
<evidence type="ECO:0000256" key="14">
    <source>
        <dbReference type="ARBA" id="ARBA00023128"/>
    </source>
</evidence>
<dbReference type="PRINTS" id="PR01437">
    <property type="entry name" value="NUOXDRDTASE4"/>
</dbReference>
<dbReference type="GO" id="GO:0031966">
    <property type="term" value="C:mitochondrial membrane"/>
    <property type="evidence" value="ECO:0007669"/>
    <property type="project" value="UniProtKB-SubCell"/>
</dbReference>
<evidence type="ECO:0000259" key="19">
    <source>
        <dbReference type="Pfam" id="PF01059"/>
    </source>
</evidence>
<name>Q0ZD10_9HEXA</name>
<evidence type="ECO:0000256" key="11">
    <source>
        <dbReference type="ARBA" id="ARBA00022989"/>
    </source>
</evidence>
<comment type="function">
    <text evidence="1">Core subunit of the mitochondrial membrane respiratory chain NADH dehydrogenase (Complex I) that is believed to belong to the minimal assembly required for catalysis. Complex I functions in the transfer of electrons from NADH to the respiratory chain. The immediate electron acceptor for the enzyme is believed to be ubiquinone.</text>
</comment>
<evidence type="ECO:0000256" key="3">
    <source>
        <dbReference type="ARBA" id="ARBA00009025"/>
    </source>
</evidence>
<dbReference type="InterPro" id="IPR003918">
    <property type="entry name" value="NADH_UbQ_OxRdtase"/>
</dbReference>
<feature type="transmembrane region" description="Helical" evidence="17">
    <location>
        <begin position="215"/>
        <end position="234"/>
    </location>
</feature>
<evidence type="ECO:0000256" key="13">
    <source>
        <dbReference type="ARBA" id="ARBA00023075"/>
    </source>
</evidence>
<feature type="domain" description="NADH:ubiquinone oxidoreductase chain 4 N-terminal" evidence="19">
    <location>
        <begin position="1"/>
        <end position="101"/>
    </location>
</feature>
<keyword evidence="13 17" id="KW-0830">Ubiquinone</keyword>
<gene>
    <name evidence="20" type="primary">ND4</name>
</gene>
<comment type="catalytic activity">
    <reaction evidence="16 17">
        <text>a ubiquinone + NADH + 5 H(+)(in) = a ubiquinol + NAD(+) + 4 H(+)(out)</text>
        <dbReference type="Rhea" id="RHEA:29091"/>
        <dbReference type="Rhea" id="RHEA-COMP:9565"/>
        <dbReference type="Rhea" id="RHEA-COMP:9566"/>
        <dbReference type="ChEBI" id="CHEBI:15378"/>
        <dbReference type="ChEBI" id="CHEBI:16389"/>
        <dbReference type="ChEBI" id="CHEBI:17976"/>
        <dbReference type="ChEBI" id="CHEBI:57540"/>
        <dbReference type="ChEBI" id="CHEBI:57945"/>
        <dbReference type="EC" id="7.1.1.2"/>
    </reaction>
</comment>
<feature type="transmembrane region" description="Helical" evidence="17">
    <location>
        <begin position="180"/>
        <end position="203"/>
    </location>
</feature>
<organism evidence="20">
    <name type="scientific">Campodea fragilis</name>
    <dbReference type="NCBI Taxonomy" id="383857"/>
    <lineage>
        <taxon>Eukaryota</taxon>
        <taxon>Metazoa</taxon>
        <taxon>Ecdysozoa</taxon>
        <taxon>Arthropoda</taxon>
        <taxon>Hexapoda</taxon>
        <taxon>Diplura</taxon>
        <taxon>Rhabdura</taxon>
        <taxon>Campodeoidea</taxon>
        <taxon>Campodeidae</taxon>
        <taxon>Campodea</taxon>
    </lineage>
</organism>
<keyword evidence="14 17" id="KW-0496">Mitochondrion</keyword>
<feature type="transmembrane region" description="Helical" evidence="17">
    <location>
        <begin position="108"/>
        <end position="130"/>
    </location>
</feature>
<feature type="transmembrane region" description="Helical" evidence="17">
    <location>
        <begin position="137"/>
        <end position="160"/>
    </location>
</feature>
<keyword evidence="9" id="KW-1278">Translocase</keyword>
<comment type="function">
    <text evidence="17">Core subunit of the mitochondrial membrane respiratory chain NADH dehydrogenase (Complex I) which catalyzes electron transfer from NADH through the respiratory chain, using ubiquinone as an electron acceptor. Essential for the catalytic activity and assembly of complex I.</text>
</comment>
<feature type="transmembrane region" description="Helical" evidence="17">
    <location>
        <begin position="84"/>
        <end position="102"/>
    </location>
</feature>
<feature type="transmembrane region" description="Helical" evidence="17">
    <location>
        <begin position="329"/>
        <end position="348"/>
    </location>
</feature>
<evidence type="ECO:0000256" key="10">
    <source>
        <dbReference type="ARBA" id="ARBA00022982"/>
    </source>
</evidence>
<proteinExistence type="inferred from homology"/>
<keyword evidence="11 17" id="KW-1133">Transmembrane helix</keyword>
<dbReference type="RefSeq" id="YP_665520.1">
    <property type="nucleotide sequence ID" value="NC_008233.1"/>
</dbReference>
<evidence type="ECO:0000256" key="16">
    <source>
        <dbReference type="ARBA" id="ARBA00049551"/>
    </source>
</evidence>
<evidence type="ECO:0000313" key="20">
    <source>
        <dbReference type="EMBL" id="ABF49570.1"/>
    </source>
</evidence>
<evidence type="ECO:0000256" key="8">
    <source>
        <dbReference type="ARBA" id="ARBA00022692"/>
    </source>
</evidence>
<feature type="transmembrane region" description="Helical" evidence="17">
    <location>
        <begin position="299"/>
        <end position="317"/>
    </location>
</feature>
<evidence type="ECO:0000256" key="6">
    <source>
        <dbReference type="ARBA" id="ARBA00022448"/>
    </source>
</evidence>
<feature type="transmembrane region" description="Helical" evidence="17">
    <location>
        <begin position="424"/>
        <end position="444"/>
    </location>
</feature>
<dbReference type="GeneID" id="4177876"/>
<feature type="transmembrane region" description="Helical" evidence="17">
    <location>
        <begin position="246"/>
        <end position="265"/>
    </location>
</feature>
<evidence type="ECO:0000259" key="18">
    <source>
        <dbReference type="Pfam" id="PF00361"/>
    </source>
</evidence>
<evidence type="ECO:0000256" key="2">
    <source>
        <dbReference type="ARBA" id="ARBA00004225"/>
    </source>
</evidence>
<dbReference type="Pfam" id="PF01059">
    <property type="entry name" value="Oxidored_q5_N"/>
    <property type="match status" value="1"/>
</dbReference>
<dbReference type="GO" id="GO:0003954">
    <property type="term" value="F:NADH dehydrogenase activity"/>
    <property type="evidence" value="ECO:0007669"/>
    <property type="project" value="TreeGrafter"/>
</dbReference>
<dbReference type="InterPro" id="IPR000260">
    <property type="entry name" value="NADH4_N"/>
</dbReference>
<keyword evidence="6 17" id="KW-0813">Transport</keyword>
<reference evidence="20" key="1">
    <citation type="journal article" date="2006" name="Gene">
        <title>The mitochondrial genomes of Campodea fragilis and Campodea lubbocki (Hexapoda: Diplura): High genetic divergence in a morphologically uniform taxon.</title>
        <authorList>
            <person name="Podsiadlowski L."/>
            <person name="Carapelli A."/>
            <person name="Nardi F."/>
            <person name="Dallai R."/>
            <person name="Koch M."/>
            <person name="Boore J.L."/>
            <person name="Frati F."/>
        </authorList>
    </citation>
    <scope>NUCLEOTIDE SEQUENCE</scope>
</reference>
<accession>Q0ZD10</accession>
<comment type="subcellular location">
    <subcellularLocation>
        <location evidence="2 17">Mitochondrion membrane</location>
        <topology evidence="2 17">Multi-pass membrane protein</topology>
    </subcellularLocation>
</comment>
<evidence type="ECO:0000256" key="12">
    <source>
        <dbReference type="ARBA" id="ARBA00023027"/>
    </source>
</evidence>
<evidence type="ECO:0000256" key="5">
    <source>
        <dbReference type="ARBA" id="ARBA00021006"/>
    </source>
</evidence>
<feature type="transmembrane region" description="Helical" evidence="17">
    <location>
        <begin position="272"/>
        <end position="293"/>
    </location>
</feature>
<dbReference type="CTD" id="4538"/>
<evidence type="ECO:0000256" key="7">
    <source>
        <dbReference type="ARBA" id="ARBA00022660"/>
    </source>
</evidence>
<evidence type="ECO:0000256" key="9">
    <source>
        <dbReference type="ARBA" id="ARBA00022967"/>
    </source>
</evidence>
<feature type="transmembrane region" description="Helical" evidence="17">
    <location>
        <begin position="54"/>
        <end position="72"/>
    </location>
</feature>
<evidence type="ECO:0000256" key="1">
    <source>
        <dbReference type="ARBA" id="ARBA00003257"/>
    </source>
</evidence>
<feature type="domain" description="NADH:quinone oxidoreductase/Mrp antiporter transmembrane" evidence="18">
    <location>
        <begin position="105"/>
        <end position="384"/>
    </location>
</feature>
<keyword evidence="8 17" id="KW-0812">Transmembrane</keyword>
<dbReference type="EMBL" id="DQ529236">
    <property type="protein sequence ID" value="ABF49570.1"/>
    <property type="molecule type" value="Genomic_DNA"/>
</dbReference>
<evidence type="ECO:0000256" key="15">
    <source>
        <dbReference type="ARBA" id="ARBA00023136"/>
    </source>
</evidence>
<dbReference type="Pfam" id="PF00361">
    <property type="entry name" value="Proton_antipo_M"/>
    <property type="match status" value="1"/>
</dbReference>